<dbReference type="SUPFAM" id="SSF50475">
    <property type="entry name" value="FMN-binding split barrel"/>
    <property type="match status" value="1"/>
</dbReference>
<dbReference type="SMART" id="SM00903">
    <property type="entry name" value="Flavin_Reduct"/>
    <property type="match status" value="1"/>
</dbReference>
<dbReference type="InterPro" id="IPR050268">
    <property type="entry name" value="NADH-dep_flavin_reductase"/>
</dbReference>
<dbReference type="PANTHER" id="PTHR30466">
    <property type="entry name" value="FLAVIN REDUCTASE"/>
    <property type="match status" value="1"/>
</dbReference>
<dbReference type="Proteomes" id="UP000386847">
    <property type="component" value="Chromosome"/>
</dbReference>
<name>A0A5Q2FEA1_9ACTN</name>
<dbReference type="AlphaFoldDB" id="A0A5Q2FEA1"/>
<sequence length="178" mass="18702">MIGGTLTGHEADRPDDGISAEEFKAVFRRHAGGVAVITAQGPAGPIGFTATSVISLSVDPAYLAFSVNALSSSRGVIETAGTVVVNILSSDQTAMADRFASPARDRFADLPTTLLPNGDVVLTGCTAWVQGRVERNIDVGNSLLVVVRAVAAGLGTKTWPLVYVDRAYHRLSEDTRFS</sequence>
<organism evidence="3 4">
    <name type="scientific">Raineyella fluvialis</name>
    <dbReference type="NCBI Taxonomy" id="2662261"/>
    <lineage>
        <taxon>Bacteria</taxon>
        <taxon>Bacillati</taxon>
        <taxon>Actinomycetota</taxon>
        <taxon>Actinomycetes</taxon>
        <taxon>Propionibacteriales</taxon>
        <taxon>Propionibacteriaceae</taxon>
        <taxon>Raineyella</taxon>
    </lineage>
</organism>
<dbReference type="InterPro" id="IPR012349">
    <property type="entry name" value="Split_barrel_FMN-bd"/>
</dbReference>
<dbReference type="InterPro" id="IPR002563">
    <property type="entry name" value="Flavin_Rdtase-like_dom"/>
</dbReference>
<evidence type="ECO:0000313" key="3">
    <source>
        <dbReference type="EMBL" id="QGF24127.1"/>
    </source>
</evidence>
<dbReference type="Pfam" id="PF01613">
    <property type="entry name" value="Flavin_Reduct"/>
    <property type="match status" value="1"/>
</dbReference>
<dbReference type="GO" id="GO:0010181">
    <property type="term" value="F:FMN binding"/>
    <property type="evidence" value="ECO:0007669"/>
    <property type="project" value="InterPro"/>
</dbReference>
<dbReference type="GO" id="GO:0006208">
    <property type="term" value="P:pyrimidine nucleobase catabolic process"/>
    <property type="evidence" value="ECO:0007669"/>
    <property type="project" value="TreeGrafter"/>
</dbReference>
<reference evidence="3 4" key="1">
    <citation type="submission" date="2019-10" db="EMBL/GenBank/DDBJ databases">
        <title>Genomic analysis of Raineyella sp. CBA3103.</title>
        <authorList>
            <person name="Roh S.W."/>
        </authorList>
    </citation>
    <scope>NUCLEOTIDE SEQUENCE [LARGE SCALE GENOMIC DNA]</scope>
    <source>
        <strain evidence="3 4">CBA3103</strain>
    </source>
</reference>
<protein>
    <submittedName>
        <fullName evidence="3">Flavin reductase</fullName>
    </submittedName>
</protein>
<dbReference type="GO" id="GO:0042602">
    <property type="term" value="F:riboflavin reductase (NADPH) activity"/>
    <property type="evidence" value="ECO:0007669"/>
    <property type="project" value="TreeGrafter"/>
</dbReference>
<dbReference type="PANTHER" id="PTHR30466:SF1">
    <property type="entry name" value="FMN REDUCTASE (NADH) RUTF"/>
    <property type="match status" value="1"/>
</dbReference>
<gene>
    <name evidence="3" type="ORF">Rai3103_11070</name>
</gene>
<dbReference type="KEGG" id="rain:Rai3103_11070"/>
<evidence type="ECO:0000259" key="2">
    <source>
        <dbReference type="SMART" id="SM00903"/>
    </source>
</evidence>
<evidence type="ECO:0000313" key="4">
    <source>
        <dbReference type="Proteomes" id="UP000386847"/>
    </source>
</evidence>
<dbReference type="EMBL" id="CP045725">
    <property type="protein sequence ID" value="QGF24127.1"/>
    <property type="molecule type" value="Genomic_DNA"/>
</dbReference>
<proteinExistence type="predicted"/>
<keyword evidence="4" id="KW-1185">Reference proteome</keyword>
<feature type="domain" description="Flavin reductase like" evidence="2">
    <location>
        <begin position="27"/>
        <end position="170"/>
    </location>
</feature>
<dbReference type="Gene3D" id="2.30.110.10">
    <property type="entry name" value="Electron Transport, Fmn-binding Protein, Chain A"/>
    <property type="match status" value="1"/>
</dbReference>
<evidence type="ECO:0000256" key="1">
    <source>
        <dbReference type="ARBA" id="ARBA00023002"/>
    </source>
</evidence>
<keyword evidence="1" id="KW-0560">Oxidoreductase</keyword>
<accession>A0A5Q2FEA1</accession>